<dbReference type="EMBL" id="VZCW01000394">
    <property type="protein sequence ID" value="MQN14232.1"/>
    <property type="molecule type" value="Genomic_DNA"/>
</dbReference>
<organism evidence="2 3">
    <name type="scientific">Segatella copri</name>
    <dbReference type="NCBI Taxonomy" id="165179"/>
    <lineage>
        <taxon>Bacteria</taxon>
        <taxon>Pseudomonadati</taxon>
        <taxon>Bacteroidota</taxon>
        <taxon>Bacteroidia</taxon>
        <taxon>Bacteroidales</taxon>
        <taxon>Prevotellaceae</taxon>
        <taxon>Segatella</taxon>
    </lineage>
</organism>
<dbReference type="InterPro" id="IPR007345">
    <property type="entry name" value="Polysacch_pyruvyl_Trfase"/>
</dbReference>
<proteinExistence type="predicted"/>
<sequence>MNIIKKVFNKITYIKTDRYVKFKQRELQKVLLREPNKPRIYFFCTPTHSNLGDQAQLFCWLRLLKEWHPGHEVICVPTRYRSFSTIRTIHKNLQKNDIIYVHSGYLIFDPHPELPFILDIVRGFYDAKITILPQTVNLVGEWYQHIVAQVFNSHPNLTLYCRDEVSLENAKKLFPRVEKKLMPDVVTSLIGNAEFQYPNSTRKGVMLCVRNDGEKLYSDEQINSLRKRFDGIKTDICDTTIDAPIWEWENNRSGLIRNILEFFSKYQVIITDRYHGTIFSQIVNTPVIVISSTDHKLSSGVKWFPKDQFEGNITFALDLDEAYNKATEILARNGKQKKNPAWFKNTYYNKAL</sequence>
<name>A0AA90UHY6_9BACT</name>
<dbReference type="GO" id="GO:0016740">
    <property type="term" value="F:transferase activity"/>
    <property type="evidence" value="ECO:0007669"/>
    <property type="project" value="UniProtKB-KW"/>
</dbReference>
<dbReference type="Proteomes" id="UP000442105">
    <property type="component" value="Unassembled WGS sequence"/>
</dbReference>
<dbReference type="Pfam" id="PF04230">
    <property type="entry name" value="PS_pyruv_trans"/>
    <property type="match status" value="1"/>
</dbReference>
<feature type="domain" description="Polysaccharide pyruvyl transferase" evidence="1">
    <location>
        <begin position="50"/>
        <end position="292"/>
    </location>
</feature>
<accession>A0AA90UHY6</accession>
<evidence type="ECO:0000313" key="3">
    <source>
        <dbReference type="Proteomes" id="UP000442105"/>
    </source>
</evidence>
<protein>
    <submittedName>
        <fullName evidence="2">Polysaccharide pyruvyl transferase superfamily protein</fullName>
    </submittedName>
</protein>
<reference evidence="3" key="1">
    <citation type="submission" date="2019-09" db="EMBL/GenBank/DDBJ databases">
        <title>Distinct polysaccharide growth profiles of human intestinal Prevotella copri isolates.</title>
        <authorList>
            <person name="Fehlner-Peach H."/>
            <person name="Magnabosco C."/>
            <person name="Raghavan V."/>
            <person name="Scher J.U."/>
            <person name="Tett A."/>
            <person name="Cox L.M."/>
            <person name="Gottsegen C."/>
            <person name="Watters A."/>
            <person name="Wiltshire- Gordon J.D."/>
            <person name="Segata N."/>
            <person name="Bonneau R."/>
            <person name="Littman D.R."/>
        </authorList>
    </citation>
    <scope>NUCLEOTIDE SEQUENCE [LARGE SCALE GENOMIC DNA]</scope>
    <source>
        <strain evidence="3">iAQ1179</strain>
    </source>
</reference>
<gene>
    <name evidence="2" type="ORF">F7D95_15880</name>
</gene>
<evidence type="ECO:0000259" key="1">
    <source>
        <dbReference type="Pfam" id="PF04230"/>
    </source>
</evidence>
<dbReference type="AlphaFoldDB" id="A0AA90UHY6"/>
<dbReference type="RefSeq" id="WP_153129569.1">
    <property type="nucleotide sequence ID" value="NZ_VZCW01000394.1"/>
</dbReference>
<comment type="caution">
    <text evidence="2">The sequence shown here is derived from an EMBL/GenBank/DDBJ whole genome shotgun (WGS) entry which is preliminary data.</text>
</comment>
<evidence type="ECO:0000313" key="2">
    <source>
        <dbReference type="EMBL" id="MQN14232.1"/>
    </source>
</evidence>
<keyword evidence="2" id="KW-0808">Transferase</keyword>